<dbReference type="eggNOG" id="COG0671">
    <property type="taxonomic scope" value="Bacteria"/>
</dbReference>
<gene>
    <name evidence="2" type="ordered locus">Celal_2116</name>
</gene>
<evidence type="ECO:0000313" key="2">
    <source>
        <dbReference type="EMBL" id="ADV49411.1"/>
    </source>
</evidence>
<organism evidence="2 3">
    <name type="scientific">Cellulophaga algicola (strain DSM 14237 / IC166 / ACAM 630)</name>
    <dbReference type="NCBI Taxonomy" id="688270"/>
    <lineage>
        <taxon>Bacteria</taxon>
        <taxon>Pseudomonadati</taxon>
        <taxon>Bacteroidota</taxon>
        <taxon>Flavobacteriia</taxon>
        <taxon>Flavobacteriales</taxon>
        <taxon>Flavobacteriaceae</taxon>
        <taxon>Cellulophaga</taxon>
    </lineage>
</organism>
<name>E6X575_CELAD</name>
<dbReference type="Proteomes" id="UP000008634">
    <property type="component" value="Chromosome"/>
</dbReference>
<evidence type="ECO:0000259" key="1">
    <source>
        <dbReference type="SMART" id="SM00014"/>
    </source>
</evidence>
<reference evidence="2 3" key="1">
    <citation type="journal article" date="2010" name="Stand. Genomic Sci.">
        <title>Complete genome sequence of Cellulophaga algicola type strain (IC166).</title>
        <authorList>
            <person name="Abt B."/>
            <person name="Lu M."/>
            <person name="Misra M."/>
            <person name="Han C."/>
            <person name="Nolan M."/>
            <person name="Lucas S."/>
            <person name="Hammon N."/>
            <person name="Deshpande S."/>
            <person name="Cheng J.F."/>
            <person name="Tapia R."/>
            <person name="Goodwin L."/>
            <person name="Pitluck S."/>
            <person name="Liolios K."/>
            <person name="Pagani I."/>
            <person name="Ivanova N."/>
            <person name="Mavromatis K."/>
            <person name="Ovchinikova G."/>
            <person name="Pati A."/>
            <person name="Chen A."/>
            <person name="Palaniappan K."/>
            <person name="Land M."/>
            <person name="Hauser L."/>
            <person name="Chang Y.J."/>
            <person name="Jeffries C.D."/>
            <person name="Detter J.C."/>
            <person name="Brambilla E."/>
            <person name="Rohde M."/>
            <person name="Tindall B.J."/>
            <person name="Goker M."/>
            <person name="Woyke T."/>
            <person name="Bristow J."/>
            <person name="Eisen J.A."/>
            <person name="Markowitz V."/>
            <person name="Hugenholtz P."/>
            <person name="Kyrpides N.C."/>
            <person name="Klenk H.P."/>
            <person name="Lapidus A."/>
        </authorList>
    </citation>
    <scope>NUCLEOTIDE SEQUENCE [LARGE SCALE GENOMIC DNA]</scope>
    <source>
        <strain evidence="3">DSM 14237 / IC166 / ACAM 630</strain>
    </source>
</reference>
<dbReference type="KEGG" id="cao:Celal_2116"/>
<dbReference type="PANTHER" id="PTHR14969">
    <property type="entry name" value="SPHINGOSINE-1-PHOSPHATE PHOSPHOHYDROLASE"/>
    <property type="match status" value="1"/>
</dbReference>
<dbReference type="HOGENOM" id="CLU_059169_0_0_10"/>
<proteinExistence type="predicted"/>
<dbReference type="STRING" id="688270.Celal_2116"/>
<dbReference type="SUPFAM" id="SSF48317">
    <property type="entry name" value="Acid phosphatase/Vanadium-dependent haloperoxidase"/>
    <property type="match status" value="1"/>
</dbReference>
<evidence type="ECO:0000313" key="3">
    <source>
        <dbReference type="Proteomes" id="UP000008634"/>
    </source>
</evidence>
<dbReference type="RefSeq" id="WP_013550887.1">
    <property type="nucleotide sequence ID" value="NC_014934.1"/>
</dbReference>
<dbReference type="InterPro" id="IPR036938">
    <property type="entry name" value="PAP2/HPO_sf"/>
</dbReference>
<dbReference type="AlphaFoldDB" id="E6X575"/>
<accession>E6X575</accession>
<dbReference type="SMART" id="SM00014">
    <property type="entry name" value="acidPPc"/>
    <property type="match status" value="1"/>
</dbReference>
<dbReference type="Gene3D" id="1.20.144.10">
    <property type="entry name" value="Phosphatidic acid phosphatase type 2/haloperoxidase"/>
    <property type="match status" value="1"/>
</dbReference>
<protein>
    <submittedName>
        <fullName evidence="2">Phosphoesterase PA-phosphatase related protein</fullName>
    </submittedName>
</protein>
<dbReference type="InterPro" id="IPR000326">
    <property type="entry name" value="PAP2/HPO"/>
</dbReference>
<sequence>MQNHKTNQKIKILPIVVFFLIGLSYSQGQQSLEAQPFSDSTETTWQSFKYDLGSVFGGVGYSYTRPLHWQGKQWATFGAITAGTGVLYIFDEETSNFSIRQKEGIPKFIRDYGSEFGSPQYNYMFTGGVYLTGLVSKNEKLRRTGVLLIASATSAGLLQQLTKSLVGRARPVSGKTEDTFDPFNPSRNFHSFPSGHTMLAFTNAYAIAKQFKNPWTKAGIYTVGLIPGVSRMWEGQHWLTDVALGVAISIFTVESIDRYLDGRYDEKYNDQSKKVSWNLDFGPGKIGIVGRF</sequence>
<dbReference type="EMBL" id="CP002453">
    <property type="protein sequence ID" value="ADV49411.1"/>
    <property type="molecule type" value="Genomic_DNA"/>
</dbReference>
<feature type="domain" description="Phosphatidic acid phosphatase type 2/haloperoxidase" evidence="1">
    <location>
        <begin position="144"/>
        <end position="257"/>
    </location>
</feature>
<dbReference type="Pfam" id="PF01569">
    <property type="entry name" value="PAP2"/>
    <property type="match status" value="1"/>
</dbReference>
<keyword evidence="3" id="KW-1185">Reference proteome</keyword>
<dbReference type="PANTHER" id="PTHR14969:SF13">
    <property type="entry name" value="AT30094P"/>
    <property type="match status" value="1"/>
</dbReference>
<dbReference type="OrthoDB" id="9773582at2"/>